<dbReference type="Proteomes" id="UP000037685">
    <property type="component" value="Unassembled WGS sequence"/>
</dbReference>
<evidence type="ECO:0000313" key="2">
    <source>
        <dbReference type="Proteomes" id="UP000037685"/>
    </source>
</evidence>
<reference evidence="1 2" key="1">
    <citation type="submission" date="2015-07" db="EMBL/GenBank/DDBJ databases">
        <authorList>
            <person name="Noorani M."/>
        </authorList>
    </citation>
    <scope>NUCLEOTIDE SEQUENCE [LARGE SCALE GENOMIC DNA]</scope>
    <source>
        <strain evidence="2">ATCC 25104 / DSM 625 / JCM 10724 / NBRC 103206 / NCIMB 11243 / YT-1</strain>
    </source>
</reference>
<evidence type="ECO:0000313" key="1">
    <source>
        <dbReference type="EMBL" id="KOX91217.1"/>
    </source>
</evidence>
<dbReference type="RefSeq" id="WP_053766912.1">
    <property type="nucleotide sequence ID" value="NZ_LHCI01000092.1"/>
</dbReference>
<dbReference type="AlphaFoldDB" id="A0A0M9AFV8"/>
<comment type="caution">
    <text evidence="1">The sequence shown here is derived from an EMBL/GenBank/DDBJ whole genome shotgun (WGS) entry which is preliminary data.</text>
</comment>
<protein>
    <recommendedName>
        <fullName evidence="3">DUF3386 domain-containing protein</fullName>
    </recommendedName>
</protein>
<organism evidence="1 2">
    <name type="scientific">Thermus aquaticus</name>
    <dbReference type="NCBI Taxonomy" id="271"/>
    <lineage>
        <taxon>Bacteria</taxon>
        <taxon>Thermotogati</taxon>
        <taxon>Deinococcota</taxon>
        <taxon>Deinococci</taxon>
        <taxon>Thermales</taxon>
        <taxon>Thermaceae</taxon>
        <taxon>Thermus</taxon>
    </lineage>
</organism>
<dbReference type="InterPro" id="IPR021809">
    <property type="entry name" value="DUF3386"/>
</dbReference>
<proteinExistence type="predicted"/>
<dbReference type="EMBL" id="LHCI01000092">
    <property type="protein sequence ID" value="KOX91217.1"/>
    <property type="molecule type" value="Genomic_DNA"/>
</dbReference>
<dbReference type="Pfam" id="PF11866">
    <property type="entry name" value="DUF3386"/>
    <property type="match status" value="1"/>
</dbReference>
<accession>A0A0M9AFV8</accession>
<gene>
    <name evidence="1" type="ORF">BVI061214_00073</name>
</gene>
<sequence>MPRPPLEGITAWSLLKEARERIYTLPPDFPGFQAKLAFYWQGVWYWGEVEVQGFSPKAKLTEDVKPLAERELASILGHRRPIPFEQGEGRWPMRGLEDGPLGVRIALEDPFHSHLWVREGRLSLIQRRLEEGELRLHLLSWKETHDERLLPHRFVLVQKNARGEIHRVEIYRDEYTRVGPYWLPRERQVEVEGERLGSLMIRLEELEVRK</sequence>
<evidence type="ECO:0008006" key="3">
    <source>
        <dbReference type="Google" id="ProtNLM"/>
    </source>
</evidence>
<name>A0A0M9AFV8_THEAQ</name>
<dbReference type="PATRIC" id="fig|271.14.peg.142"/>